<organism evidence="2 3">
    <name type="scientific">Alkaliphilus pronyensis</name>
    <dbReference type="NCBI Taxonomy" id="1482732"/>
    <lineage>
        <taxon>Bacteria</taxon>
        <taxon>Bacillati</taxon>
        <taxon>Bacillota</taxon>
        <taxon>Clostridia</taxon>
        <taxon>Peptostreptococcales</taxon>
        <taxon>Natronincolaceae</taxon>
        <taxon>Alkaliphilus</taxon>
    </lineage>
</organism>
<evidence type="ECO:0000313" key="3">
    <source>
        <dbReference type="Proteomes" id="UP000432715"/>
    </source>
</evidence>
<dbReference type="EMBL" id="WBZC01000025">
    <property type="protein sequence ID" value="KAB3534774.1"/>
    <property type="molecule type" value="Genomic_DNA"/>
</dbReference>
<dbReference type="Pfam" id="PF24686">
    <property type="entry name" value="FLQE3_permease"/>
    <property type="match status" value="1"/>
</dbReference>
<evidence type="ECO:0000256" key="1">
    <source>
        <dbReference type="SAM" id="Phobius"/>
    </source>
</evidence>
<name>A0A6I0F8D6_9FIRM</name>
<feature type="transmembrane region" description="Helical" evidence="1">
    <location>
        <begin position="149"/>
        <end position="169"/>
    </location>
</feature>
<feature type="transmembrane region" description="Helical" evidence="1">
    <location>
        <begin position="189"/>
        <end position="216"/>
    </location>
</feature>
<comment type="caution">
    <text evidence="2">The sequence shown here is derived from an EMBL/GenBank/DDBJ whole genome shotgun (WGS) entry which is preliminary data.</text>
</comment>
<feature type="transmembrane region" description="Helical" evidence="1">
    <location>
        <begin position="20"/>
        <end position="38"/>
    </location>
</feature>
<proteinExistence type="predicted"/>
<dbReference type="RefSeq" id="WP_151861071.1">
    <property type="nucleotide sequence ID" value="NZ_WBZC01000025.1"/>
</dbReference>
<gene>
    <name evidence="2" type="ORF">F8154_07890</name>
</gene>
<accession>A0A6I0F8D6</accession>
<feature type="transmembrane region" description="Helical" evidence="1">
    <location>
        <begin position="89"/>
        <end position="112"/>
    </location>
</feature>
<feature type="transmembrane region" description="Helical" evidence="1">
    <location>
        <begin position="118"/>
        <end position="137"/>
    </location>
</feature>
<keyword evidence="1" id="KW-0472">Membrane</keyword>
<sequence length="229" mass="25879">MRILNALRADMKFQFKQGFYFVYVILTLFYMIVISQLPNEYAKYVVPIVIFTDPSFVGFFFIGGLVMLEKVQGVLQCLVVTPLQPLEYLLAKVISLAVLAEAAGFAITLVAYREGFNWPLLFIGILLTSIFFTLYGFIATNGCNSINQYLIKMLPYMLILTIPTIIYFITPSLWVLQLVPSVAGLNLVYGAFNGIALVEAVMYICYLVTLNVLFFIKVEKSFMKNMVKG</sequence>
<dbReference type="AlphaFoldDB" id="A0A6I0F8D6"/>
<feature type="transmembrane region" description="Helical" evidence="1">
    <location>
        <begin position="44"/>
        <end position="68"/>
    </location>
</feature>
<dbReference type="OrthoDB" id="8480522at2"/>
<keyword evidence="1" id="KW-1133">Transmembrane helix</keyword>
<keyword evidence="1" id="KW-0812">Transmembrane</keyword>
<dbReference type="InterPro" id="IPR056926">
    <property type="entry name" value="FLQE3_permease"/>
</dbReference>
<dbReference type="Proteomes" id="UP000432715">
    <property type="component" value="Unassembled WGS sequence"/>
</dbReference>
<evidence type="ECO:0000313" key="2">
    <source>
        <dbReference type="EMBL" id="KAB3534774.1"/>
    </source>
</evidence>
<protein>
    <submittedName>
        <fullName evidence="2">ABC transporter permease</fullName>
    </submittedName>
</protein>
<reference evidence="2 3" key="1">
    <citation type="submission" date="2019-10" db="EMBL/GenBank/DDBJ databases">
        <title>Alkaliphilus serpentinus sp. nov. and Alkaliphilus pronyensis sp. nov., two novel anaerobic alkaliphilic species isolated from the serpentinized-hosted hydrothermal field of the Prony Bay (New Caledonia).</title>
        <authorList>
            <person name="Postec A."/>
        </authorList>
    </citation>
    <scope>NUCLEOTIDE SEQUENCE [LARGE SCALE GENOMIC DNA]</scope>
    <source>
        <strain evidence="2 3">LacV</strain>
    </source>
</reference>
<keyword evidence="3" id="KW-1185">Reference proteome</keyword>